<feature type="compositionally biased region" description="Basic and acidic residues" evidence="5">
    <location>
        <begin position="1"/>
        <end position="33"/>
    </location>
</feature>
<dbReference type="PANTHER" id="PTHR15272:SF0">
    <property type="entry name" value="CHROMATIN ASSEMBLY FACTOR 1 SUBUNIT A"/>
    <property type="match status" value="1"/>
</dbReference>
<name>A0A2N5VDV1_9BASI</name>
<evidence type="ECO:0000259" key="6">
    <source>
        <dbReference type="Pfam" id="PF12253"/>
    </source>
</evidence>
<evidence type="ECO:0000313" key="10">
    <source>
        <dbReference type="Proteomes" id="UP000235388"/>
    </source>
</evidence>
<feature type="compositionally biased region" description="Polar residues" evidence="5">
    <location>
        <begin position="718"/>
        <end position="730"/>
    </location>
</feature>
<feature type="compositionally biased region" description="Acidic residues" evidence="5">
    <location>
        <begin position="573"/>
        <end position="582"/>
    </location>
</feature>
<feature type="region of interest" description="Disordered" evidence="5">
    <location>
        <begin position="544"/>
        <end position="582"/>
    </location>
</feature>
<evidence type="ECO:0000256" key="2">
    <source>
        <dbReference type="ARBA" id="ARBA00022763"/>
    </source>
</evidence>
<evidence type="ECO:0000256" key="4">
    <source>
        <dbReference type="ARBA" id="ARBA00023242"/>
    </source>
</evidence>
<keyword evidence="3" id="KW-0234">DNA repair</keyword>
<dbReference type="EMBL" id="PGCJ01000004">
    <property type="protein sequence ID" value="PLW58180.1"/>
    <property type="molecule type" value="Genomic_DNA"/>
</dbReference>
<dbReference type="InterPro" id="IPR022043">
    <property type="entry name" value="CAF1A_DD"/>
</dbReference>
<feature type="region of interest" description="Disordered" evidence="5">
    <location>
        <begin position="709"/>
        <end position="734"/>
    </location>
</feature>
<evidence type="ECO:0000313" key="8">
    <source>
        <dbReference type="EMBL" id="PLW48096.1"/>
    </source>
</evidence>
<feature type="region of interest" description="Disordered" evidence="5">
    <location>
        <begin position="238"/>
        <end position="333"/>
    </location>
</feature>
<evidence type="ECO:0000256" key="5">
    <source>
        <dbReference type="SAM" id="MobiDB-lite"/>
    </source>
</evidence>
<sequence>MESHTRSLKRKTPETEQKNERAEEREKEEQEHGKKLKTIHSSKDPPSKPVIELEKSKAILTIKQKPIELSEVSNQIKKSLVAVTEELEAASSSIHELSPSQNNLIACLVHESDRTLSELTNYVHSKLLPQSKLLIDQDQDSQKPFDPLPLSVIEDSIKQVAKRINYAPVHEDLDWLPSSLPKGFQIWRWECNDQDAVIPSDLKDITRKRWAERQLIKPQALEILTGLDSSAREALLKKLNPVKRKAKNNTDHPTTTPSRSTKESKSETPTLSQEIKSSVQNSPNTPKNTPSQGAESKETGEKVLTEKELIKQQREQKRKEKEDAKLAAERQKQKMGSLLSGWITKVNSTHQSNQASTSSNQSTKTAKPADGIEITAWFKNGVKQTVNKASMSDFERTFRPFHVKPNAQLAPINRFRLPGESNLEDKECPPGKDPTPKECLEQFLKSVHSTTPKKSKQKIMTIREIVNGIAESELTGCVEDTKKWRRALENRSVIPVKFLKFHEDVRPGYIGTWCKTSRLVSGRNPFGRDTCLLDYEYDSEADWNEEDAEGEDLEQNSDGGNEEGGDGMSSELGDSDEDGWLVGDDEDIEMIDDGENEASNRMLDVQIDDHQLAKQNKKISGPTRRKIVGPLIPVVKGPIWEDTLGLVSASMFECFRIQMINDAPIGLNPFTYEPKTITKVDHRPKLSTVGFKSTPAVLPLPANPLEVGLGDGHKNGTDAKTTNTHASNGHHSLGIENQADPAHSHPPTHQHLNSTTGTFPLELIPPMIKLVNGNRKAKPILLEELKNEFLINHRLKVSKRSIEQTLNSIAVKVAGTWRIVDLNSSPVTPSA</sequence>
<feature type="domain" description="Chromatin assembly factor 1 subunit A dimerization" evidence="6">
    <location>
        <begin position="497"/>
        <end position="564"/>
    </location>
</feature>
<organism evidence="8 11">
    <name type="scientific">Puccinia coronata f. sp. avenae</name>
    <dbReference type="NCBI Taxonomy" id="200324"/>
    <lineage>
        <taxon>Eukaryota</taxon>
        <taxon>Fungi</taxon>
        <taxon>Dikarya</taxon>
        <taxon>Basidiomycota</taxon>
        <taxon>Pucciniomycotina</taxon>
        <taxon>Pucciniomycetes</taxon>
        <taxon>Pucciniales</taxon>
        <taxon>Pucciniaceae</taxon>
        <taxon>Puccinia</taxon>
    </lineage>
</organism>
<accession>A0A2N5VDV1</accession>
<dbReference type="Pfam" id="PF12253">
    <property type="entry name" value="CAF1A_dimeriz"/>
    <property type="match status" value="1"/>
</dbReference>
<evidence type="ECO:0000313" key="9">
    <source>
        <dbReference type="EMBL" id="PLW58180.1"/>
    </source>
</evidence>
<dbReference type="STRING" id="200324.A0A2N5VDV1"/>
<evidence type="ECO:0000256" key="3">
    <source>
        <dbReference type="ARBA" id="ARBA00023204"/>
    </source>
</evidence>
<dbReference type="Proteomes" id="UP000235392">
    <property type="component" value="Unassembled WGS sequence"/>
</dbReference>
<evidence type="ECO:0000313" key="7">
    <source>
        <dbReference type="EMBL" id="PLW17416.1"/>
    </source>
</evidence>
<dbReference type="PANTHER" id="PTHR15272">
    <property type="entry name" value="CHROMATIN ASSEMBLY FACTOR 1 SUBUNIT A CAF-1 SUBUNIT A"/>
    <property type="match status" value="1"/>
</dbReference>
<protein>
    <recommendedName>
        <fullName evidence="6">Chromatin assembly factor 1 subunit A dimerization domain-containing protein</fullName>
    </recommendedName>
</protein>
<evidence type="ECO:0000313" key="11">
    <source>
        <dbReference type="Proteomes" id="UP000235392"/>
    </source>
</evidence>
<dbReference type="AlphaFoldDB" id="A0A2N5VDV1"/>
<comment type="caution">
    <text evidence="8">The sequence shown here is derived from an EMBL/GenBank/DDBJ whole genome shotgun (WGS) entry which is preliminary data.</text>
</comment>
<dbReference type="GO" id="GO:0006334">
    <property type="term" value="P:nucleosome assembly"/>
    <property type="evidence" value="ECO:0007669"/>
    <property type="project" value="TreeGrafter"/>
</dbReference>
<comment type="subcellular location">
    <subcellularLocation>
        <location evidence="1">Nucleus</location>
    </subcellularLocation>
</comment>
<dbReference type="GO" id="GO:0033186">
    <property type="term" value="C:CAF-1 complex"/>
    <property type="evidence" value="ECO:0007669"/>
    <property type="project" value="TreeGrafter"/>
</dbReference>
<evidence type="ECO:0000256" key="1">
    <source>
        <dbReference type="ARBA" id="ARBA00004123"/>
    </source>
</evidence>
<dbReference type="OrthoDB" id="440676at2759"/>
<dbReference type="Proteomes" id="UP000235388">
    <property type="component" value="Unassembled WGS sequence"/>
</dbReference>
<feature type="compositionally biased region" description="Basic and acidic residues" evidence="5">
    <location>
        <begin position="295"/>
        <end position="332"/>
    </location>
</feature>
<gene>
    <name evidence="9" type="ORF">PCANC_00880</name>
    <name evidence="7" type="ORF">PCANC_14657</name>
    <name evidence="8" type="ORF">PCASD_03588</name>
</gene>
<dbReference type="GO" id="GO:0006281">
    <property type="term" value="P:DNA repair"/>
    <property type="evidence" value="ECO:0007669"/>
    <property type="project" value="UniProtKB-KW"/>
</dbReference>
<keyword evidence="2" id="KW-0227">DNA damage</keyword>
<feature type="region of interest" description="Disordered" evidence="5">
    <location>
        <begin position="1"/>
        <end position="51"/>
    </location>
</feature>
<feature type="compositionally biased region" description="Acidic residues" evidence="5">
    <location>
        <begin position="544"/>
        <end position="565"/>
    </location>
</feature>
<proteinExistence type="predicted"/>
<feature type="compositionally biased region" description="Polar residues" evidence="5">
    <location>
        <begin position="267"/>
        <end position="294"/>
    </location>
</feature>
<keyword evidence="10" id="KW-1185">Reference proteome</keyword>
<keyword evidence="4" id="KW-0539">Nucleus</keyword>
<dbReference type="EMBL" id="PGCJ01000850">
    <property type="protein sequence ID" value="PLW17416.1"/>
    <property type="molecule type" value="Genomic_DNA"/>
</dbReference>
<dbReference type="GO" id="GO:0005634">
    <property type="term" value="C:nucleus"/>
    <property type="evidence" value="ECO:0007669"/>
    <property type="project" value="UniProtKB-SubCell"/>
</dbReference>
<feature type="compositionally biased region" description="Basic and acidic residues" evidence="5">
    <location>
        <begin position="41"/>
        <end position="51"/>
    </location>
</feature>
<dbReference type="EMBL" id="PGCI01000026">
    <property type="protein sequence ID" value="PLW48096.1"/>
    <property type="molecule type" value="Genomic_DNA"/>
</dbReference>
<reference evidence="10 11" key="1">
    <citation type="submission" date="2017-11" db="EMBL/GenBank/DDBJ databases">
        <title>De novo assembly and phasing of dikaryotic genomes from two isolates of Puccinia coronata f. sp. avenae, the causal agent of oat crown rust.</title>
        <authorList>
            <person name="Miller M.E."/>
            <person name="Zhang Y."/>
            <person name="Omidvar V."/>
            <person name="Sperschneider J."/>
            <person name="Schwessinger B."/>
            <person name="Raley C."/>
            <person name="Palmer J.M."/>
            <person name="Garnica D."/>
            <person name="Upadhyaya N."/>
            <person name="Rathjen J."/>
            <person name="Taylor J.M."/>
            <person name="Park R.F."/>
            <person name="Dodds P.N."/>
            <person name="Hirsch C.D."/>
            <person name="Kianian S.F."/>
            <person name="Figueroa M."/>
        </authorList>
    </citation>
    <scope>NUCLEOTIDE SEQUENCE [LARGE SCALE GENOMIC DNA]</scope>
    <source>
        <strain evidence="7">12NC29</strain>
        <strain evidence="8">12SD80</strain>
    </source>
</reference>